<dbReference type="Proteomes" id="UP000095280">
    <property type="component" value="Unplaced"/>
</dbReference>
<proteinExistence type="predicted"/>
<dbReference type="WBParaSite" id="maker-unitig_27087-snap-gene-0.1-mRNA-1">
    <property type="protein sequence ID" value="maker-unitig_27087-snap-gene-0.1-mRNA-1"/>
    <property type="gene ID" value="maker-unitig_27087-snap-gene-0.1"/>
</dbReference>
<accession>A0A1I8FB92</accession>
<organism evidence="1 2">
    <name type="scientific">Macrostomum lignano</name>
    <dbReference type="NCBI Taxonomy" id="282301"/>
    <lineage>
        <taxon>Eukaryota</taxon>
        <taxon>Metazoa</taxon>
        <taxon>Spiralia</taxon>
        <taxon>Lophotrochozoa</taxon>
        <taxon>Platyhelminthes</taxon>
        <taxon>Rhabditophora</taxon>
        <taxon>Macrostomorpha</taxon>
        <taxon>Macrostomida</taxon>
        <taxon>Macrostomidae</taxon>
        <taxon>Macrostomum</taxon>
    </lineage>
</organism>
<dbReference type="AlphaFoldDB" id="A0A1I8FB92"/>
<protein>
    <submittedName>
        <fullName evidence="2">POPLD domain-containing protein</fullName>
    </submittedName>
</protein>
<keyword evidence="1" id="KW-1185">Reference proteome</keyword>
<evidence type="ECO:0000313" key="2">
    <source>
        <dbReference type="WBParaSite" id="maker-unitig_27087-snap-gene-0.1-mRNA-1"/>
    </source>
</evidence>
<name>A0A1I8FB92_9PLAT</name>
<evidence type="ECO:0000313" key="1">
    <source>
        <dbReference type="Proteomes" id="UP000095280"/>
    </source>
</evidence>
<sequence length="221" mass="24725">AYIPVSLSLEQIAEELKVIILTRWQEIRFRFCSILSLALSKKLGNCENSPSSLDLFINLPVNCNGETPTLRSSPCSNCCVPACPMWSRTSDPNLSRTPLFARLPAGQYGRLRSLGLTLRLVIDSTPWQTETNGSRLVTGGRGSMDSDGSVERQAFKEQLLAYHSRIAAASNKEPRMSLQLRRFNCRRRSSRALRAQRSSRSKGDLRLNFATALKRKIHVDG</sequence>
<reference evidence="2" key="1">
    <citation type="submission" date="2016-11" db="UniProtKB">
        <authorList>
            <consortium name="WormBaseParasite"/>
        </authorList>
    </citation>
    <scope>IDENTIFICATION</scope>
</reference>